<dbReference type="InterPro" id="IPR000292">
    <property type="entry name" value="For/NO2_transpt"/>
</dbReference>
<dbReference type="Gene3D" id="1.20.1080.10">
    <property type="entry name" value="Glycerol uptake facilitator protein"/>
    <property type="match status" value="1"/>
</dbReference>
<reference evidence="7" key="1">
    <citation type="journal article" date="2014" name="Front. Microbiol.">
        <title>High frequency of phylogenetically diverse reductive dehalogenase-homologous genes in deep subseafloor sedimentary metagenomes.</title>
        <authorList>
            <person name="Kawai M."/>
            <person name="Futagami T."/>
            <person name="Toyoda A."/>
            <person name="Takaki Y."/>
            <person name="Nishi S."/>
            <person name="Hori S."/>
            <person name="Arai W."/>
            <person name="Tsubouchi T."/>
            <person name="Morono Y."/>
            <person name="Uchiyama I."/>
            <person name="Ito T."/>
            <person name="Fujiyama A."/>
            <person name="Inagaki F."/>
            <person name="Takami H."/>
        </authorList>
    </citation>
    <scope>NUCLEOTIDE SEQUENCE</scope>
    <source>
        <strain evidence="7">Expedition CK06-06</strain>
    </source>
</reference>
<evidence type="ECO:0000256" key="2">
    <source>
        <dbReference type="ARBA" id="ARBA00022692"/>
    </source>
</evidence>
<accession>X1S2I9</accession>
<dbReference type="PROSITE" id="PS01005">
    <property type="entry name" value="FORMATE_NITRITE_TP_1"/>
    <property type="match status" value="1"/>
</dbReference>
<gene>
    <name evidence="7" type="ORF">S12H4_17825</name>
</gene>
<comment type="similarity">
    <text evidence="5">Belongs to the FNT transporter (TC 1.A.16) family.</text>
</comment>
<dbReference type="PANTHER" id="PTHR30520:SF6">
    <property type="entry name" value="FORMATE_NITRATE FAMILY TRANSPORTER (EUROFUNG)"/>
    <property type="match status" value="1"/>
</dbReference>
<evidence type="ECO:0000313" key="7">
    <source>
        <dbReference type="EMBL" id="GAI87088.1"/>
    </source>
</evidence>
<proteinExistence type="inferred from homology"/>
<dbReference type="InterPro" id="IPR024002">
    <property type="entry name" value="For/NO2_transpt_CS"/>
</dbReference>
<dbReference type="GO" id="GO:0005886">
    <property type="term" value="C:plasma membrane"/>
    <property type="evidence" value="ECO:0007669"/>
    <property type="project" value="TreeGrafter"/>
</dbReference>
<feature type="transmembrane region" description="Helical" evidence="6">
    <location>
        <begin position="108"/>
        <end position="134"/>
    </location>
</feature>
<organism evidence="7">
    <name type="scientific">marine sediment metagenome</name>
    <dbReference type="NCBI Taxonomy" id="412755"/>
    <lineage>
        <taxon>unclassified sequences</taxon>
        <taxon>metagenomes</taxon>
        <taxon>ecological metagenomes</taxon>
    </lineage>
</organism>
<evidence type="ECO:0000256" key="6">
    <source>
        <dbReference type="SAM" id="Phobius"/>
    </source>
</evidence>
<dbReference type="EMBL" id="BARW01008749">
    <property type="protein sequence ID" value="GAI87088.1"/>
    <property type="molecule type" value="Genomic_DNA"/>
</dbReference>
<dbReference type="PANTHER" id="PTHR30520">
    <property type="entry name" value="FORMATE TRANSPORTER-RELATED"/>
    <property type="match status" value="1"/>
</dbReference>
<dbReference type="AlphaFoldDB" id="X1S2I9"/>
<evidence type="ECO:0000256" key="4">
    <source>
        <dbReference type="ARBA" id="ARBA00023136"/>
    </source>
</evidence>
<sequence>MVNKRQKTSKLTASVHIAEMLRLRQEAIETATRLEAVVDRIGKAATIEAYPPPEVAHKAEAVGVTKGKLNTLSTVLLGILTGVFIGLGAMFCTLVTTDAGLGFGLTKLLGGLAFCLGLILVVVAGAELFTGNCLMTMSWMSGRTSFAQLLRNWGLVYFANLIGALSLAGLMFYTYQWMLSGHGVGANALLIANAKVDLSFGSALARGILCNALVCLAIWLCFSARTVTGKILS</sequence>
<dbReference type="Pfam" id="PF01226">
    <property type="entry name" value="Form_Nir_trans"/>
    <property type="match status" value="1"/>
</dbReference>
<evidence type="ECO:0000256" key="5">
    <source>
        <dbReference type="ARBA" id="ARBA00049660"/>
    </source>
</evidence>
<comment type="subcellular location">
    <subcellularLocation>
        <location evidence="1">Membrane</location>
        <topology evidence="1">Multi-pass membrane protein</topology>
    </subcellularLocation>
</comment>
<dbReference type="InterPro" id="IPR023271">
    <property type="entry name" value="Aquaporin-like"/>
</dbReference>
<feature type="non-terminal residue" evidence="7">
    <location>
        <position position="233"/>
    </location>
</feature>
<feature type="transmembrane region" description="Helical" evidence="6">
    <location>
        <begin position="155"/>
        <end position="175"/>
    </location>
</feature>
<comment type="caution">
    <text evidence="7">The sequence shown here is derived from an EMBL/GenBank/DDBJ whole genome shotgun (WGS) entry which is preliminary data.</text>
</comment>
<keyword evidence="2 6" id="KW-0812">Transmembrane</keyword>
<evidence type="ECO:0008006" key="8">
    <source>
        <dbReference type="Google" id="ProtNLM"/>
    </source>
</evidence>
<evidence type="ECO:0000256" key="1">
    <source>
        <dbReference type="ARBA" id="ARBA00004141"/>
    </source>
</evidence>
<keyword evidence="4 6" id="KW-0472">Membrane</keyword>
<evidence type="ECO:0000256" key="3">
    <source>
        <dbReference type="ARBA" id="ARBA00022989"/>
    </source>
</evidence>
<keyword evidence="3 6" id="KW-1133">Transmembrane helix</keyword>
<protein>
    <recommendedName>
        <fullName evidence="8">Formate/nitrite transporter</fullName>
    </recommendedName>
</protein>
<name>X1S2I9_9ZZZZ</name>
<dbReference type="GO" id="GO:0015499">
    <property type="term" value="F:formate transmembrane transporter activity"/>
    <property type="evidence" value="ECO:0007669"/>
    <property type="project" value="TreeGrafter"/>
</dbReference>
<feature type="transmembrane region" description="Helical" evidence="6">
    <location>
        <begin position="75"/>
        <end position="96"/>
    </location>
</feature>
<feature type="transmembrane region" description="Helical" evidence="6">
    <location>
        <begin position="203"/>
        <end position="222"/>
    </location>
</feature>